<keyword evidence="5" id="KW-0472">Membrane</keyword>
<evidence type="ECO:0000259" key="6">
    <source>
        <dbReference type="PROSITE" id="PS51007"/>
    </source>
</evidence>
<dbReference type="PROSITE" id="PS51007">
    <property type="entry name" value="CYTC"/>
    <property type="match status" value="1"/>
</dbReference>
<dbReference type="OrthoDB" id="9787495at2"/>
<dbReference type="AlphaFoldDB" id="A0A5J6WNH2"/>
<feature type="transmembrane region" description="Helical" evidence="5">
    <location>
        <begin position="81"/>
        <end position="101"/>
    </location>
</feature>
<dbReference type="InterPro" id="IPR036909">
    <property type="entry name" value="Cyt_c-like_dom_sf"/>
</dbReference>
<dbReference type="GO" id="GO:0046872">
    <property type="term" value="F:metal ion binding"/>
    <property type="evidence" value="ECO:0007669"/>
    <property type="project" value="UniProtKB-KW"/>
</dbReference>
<dbReference type="InterPro" id="IPR009056">
    <property type="entry name" value="Cyt_c-like_dom"/>
</dbReference>
<evidence type="ECO:0000313" key="8">
    <source>
        <dbReference type="Proteomes" id="UP000327424"/>
    </source>
</evidence>
<keyword evidence="8" id="KW-1185">Reference proteome</keyword>
<evidence type="ECO:0000256" key="4">
    <source>
        <dbReference type="PROSITE-ProRule" id="PRU00433"/>
    </source>
</evidence>
<evidence type="ECO:0000313" key="7">
    <source>
        <dbReference type="EMBL" id="QFI38425.1"/>
    </source>
</evidence>
<evidence type="ECO:0000256" key="5">
    <source>
        <dbReference type="SAM" id="Phobius"/>
    </source>
</evidence>
<gene>
    <name evidence="7" type="ORF">FR932_11480</name>
</gene>
<dbReference type="InterPro" id="IPR010389">
    <property type="entry name" value="Urate_ox_N"/>
</dbReference>
<dbReference type="GO" id="GO:0020037">
    <property type="term" value="F:heme binding"/>
    <property type="evidence" value="ECO:0007669"/>
    <property type="project" value="InterPro"/>
</dbReference>
<feature type="transmembrane region" description="Helical" evidence="5">
    <location>
        <begin position="248"/>
        <end position="267"/>
    </location>
</feature>
<keyword evidence="2 4" id="KW-0479">Metal-binding</keyword>
<keyword evidence="3 4" id="KW-0408">Iron</keyword>
<evidence type="ECO:0000256" key="3">
    <source>
        <dbReference type="ARBA" id="ARBA00023004"/>
    </source>
</evidence>
<reference evidence="7 8" key="1">
    <citation type="submission" date="2019-09" db="EMBL/GenBank/DDBJ databases">
        <title>Hybrid Assembly of the complete Genome of the Deep-Sea Bacterium Moritella marina from long Nanopore and Illumina reads.</title>
        <authorList>
            <person name="Magin S."/>
            <person name="Georgoulis A."/>
            <person name="Papadimitriou K."/>
            <person name="Iliakis G."/>
            <person name="Vorgias C.E."/>
        </authorList>
    </citation>
    <scope>NUCLEOTIDE SEQUENCE [LARGE SCALE GENOMIC DNA]</scope>
    <source>
        <strain evidence="7 8">MP-1</strain>
    </source>
</reference>
<feature type="transmembrane region" description="Helical" evidence="5">
    <location>
        <begin position="12"/>
        <end position="34"/>
    </location>
</feature>
<evidence type="ECO:0000256" key="2">
    <source>
        <dbReference type="ARBA" id="ARBA00022723"/>
    </source>
</evidence>
<accession>A0A5J6WNH2</accession>
<dbReference type="Proteomes" id="UP000327424">
    <property type="component" value="Chromosome"/>
</dbReference>
<dbReference type="RefSeq" id="WP_019442009.1">
    <property type="nucleotide sequence ID" value="NZ_ALOE01000024.1"/>
</dbReference>
<feature type="transmembrane region" description="Helical" evidence="5">
    <location>
        <begin position="113"/>
        <end position="133"/>
    </location>
</feature>
<dbReference type="KEGG" id="mmaa:FR932_11480"/>
<keyword evidence="5" id="KW-0812">Transmembrane</keyword>
<sequence>MDPHITEWLNLAIRWMHMIFGIAWIGASFYFVWLENHLNRVNPKTGLAGDLWAIHGGGIYHLEKYKLAPSKMPETLHWFKWEAYTTFLSGISLLTVVYYFNAQSMLIAPESGLVEWQGIAIGIATIVVGWIVYHLLCESPLAQKPALMGVVLMLMIIAVAYGLSLVFTGRAAYIHVGAMIGSIMVGNVFFVIMPGQRKMVAAVSKGNAPDPKDPAKALLRSRHNNYLTLPVLFIMISNHFPSTYGSEYNWLILAAVSIISVLVRHYFNTRHQHQKYAWTLPFAAFAMITLAYVTKPTVDNSAPQVAFSDVQTIVAERCAVCHATTGVAPMAGVHLDSPENIKLNSDRVLSAVRNRVMPQGNITKMTDDERTVVVNWINQGAIIE</sequence>
<keyword evidence="1 4" id="KW-0349">Heme</keyword>
<feature type="domain" description="Cytochrome c" evidence="6">
    <location>
        <begin position="298"/>
        <end position="381"/>
    </location>
</feature>
<organism evidence="7 8">
    <name type="scientific">Moritella marina ATCC 15381</name>
    <dbReference type="NCBI Taxonomy" id="1202962"/>
    <lineage>
        <taxon>Bacteria</taxon>
        <taxon>Pseudomonadati</taxon>
        <taxon>Pseudomonadota</taxon>
        <taxon>Gammaproteobacteria</taxon>
        <taxon>Alteromonadales</taxon>
        <taxon>Moritellaceae</taxon>
        <taxon>Moritella</taxon>
    </lineage>
</organism>
<dbReference type="SUPFAM" id="SSF46626">
    <property type="entry name" value="Cytochrome c"/>
    <property type="match status" value="1"/>
</dbReference>
<name>A0A5J6WNH2_MORMI</name>
<feature type="transmembrane region" description="Helical" evidence="5">
    <location>
        <begin position="173"/>
        <end position="192"/>
    </location>
</feature>
<keyword evidence="5" id="KW-1133">Transmembrane helix</keyword>
<dbReference type="GO" id="GO:0009055">
    <property type="term" value="F:electron transfer activity"/>
    <property type="evidence" value="ECO:0007669"/>
    <property type="project" value="InterPro"/>
</dbReference>
<dbReference type="Pfam" id="PF06181">
    <property type="entry name" value="Urate_ox_N"/>
    <property type="match status" value="1"/>
</dbReference>
<dbReference type="EMBL" id="CP044399">
    <property type="protein sequence ID" value="QFI38425.1"/>
    <property type="molecule type" value="Genomic_DNA"/>
</dbReference>
<feature type="transmembrane region" description="Helical" evidence="5">
    <location>
        <begin position="145"/>
        <end position="167"/>
    </location>
</feature>
<protein>
    <submittedName>
        <fullName evidence="7">Urate hydroxylase PuuD</fullName>
    </submittedName>
</protein>
<proteinExistence type="predicted"/>
<evidence type="ECO:0000256" key="1">
    <source>
        <dbReference type="ARBA" id="ARBA00022617"/>
    </source>
</evidence>